<evidence type="ECO:0000313" key="2">
    <source>
        <dbReference type="EMBL" id="RZS41095.1"/>
    </source>
</evidence>
<gene>
    <name evidence="2" type="ORF">EV193_103413</name>
</gene>
<evidence type="ECO:0000259" key="1">
    <source>
        <dbReference type="Pfam" id="PF21806"/>
    </source>
</evidence>
<comment type="caution">
    <text evidence="2">The sequence shown here is derived from an EMBL/GenBank/DDBJ whole genome shotgun (WGS) entry which is preliminary data.</text>
</comment>
<proteinExistence type="predicted"/>
<feature type="domain" description="DUF6879" evidence="1">
    <location>
        <begin position="8"/>
        <end position="168"/>
    </location>
</feature>
<dbReference type="EMBL" id="SGWQ01000003">
    <property type="protein sequence ID" value="RZS41095.1"/>
    <property type="molecule type" value="Genomic_DNA"/>
</dbReference>
<accession>A0A4Q7KWM2</accession>
<dbReference type="InterPro" id="IPR049244">
    <property type="entry name" value="DUF6879"/>
</dbReference>
<reference evidence="2 3" key="1">
    <citation type="submission" date="2019-02" db="EMBL/GenBank/DDBJ databases">
        <title>Genomic Encyclopedia of Type Strains, Phase IV (KMG-IV): sequencing the most valuable type-strain genomes for metagenomic binning, comparative biology and taxonomic classification.</title>
        <authorList>
            <person name="Goeker M."/>
        </authorList>
    </citation>
    <scope>NUCLEOTIDE SEQUENCE [LARGE SCALE GENOMIC DNA]</scope>
    <source>
        <strain evidence="2 3">DSM 101727</strain>
    </source>
</reference>
<keyword evidence="3" id="KW-1185">Reference proteome</keyword>
<dbReference type="RefSeq" id="WP_130344050.1">
    <property type="nucleotide sequence ID" value="NZ_SGWQ01000003.1"/>
</dbReference>
<sequence length="173" mass="20761">MRLAGEGWEAFFQTFEREAFRLETLPVYRVEGEREEFEAFLATGRQDVPADDSWLEDIRHYRATDRWIGRVHVITRPLTDYLRFEFDFYQHSARAGEEVRILDLTEQPNPGLPVQDFWMFDESKIVRMDYAEDGTQLGRELLEDIDPAPYVEWKRIALERSEPFLEYYARMHE</sequence>
<dbReference type="Proteomes" id="UP000294257">
    <property type="component" value="Unassembled WGS sequence"/>
</dbReference>
<organism evidence="2 3">
    <name type="scientific">Herbihabitans rhizosphaerae</name>
    <dbReference type="NCBI Taxonomy" id="1872711"/>
    <lineage>
        <taxon>Bacteria</taxon>
        <taxon>Bacillati</taxon>
        <taxon>Actinomycetota</taxon>
        <taxon>Actinomycetes</taxon>
        <taxon>Pseudonocardiales</taxon>
        <taxon>Pseudonocardiaceae</taxon>
        <taxon>Herbihabitans</taxon>
    </lineage>
</organism>
<dbReference type="OrthoDB" id="3821358at2"/>
<dbReference type="Pfam" id="PF21806">
    <property type="entry name" value="DUF6879"/>
    <property type="match status" value="1"/>
</dbReference>
<dbReference type="AlphaFoldDB" id="A0A4Q7KWM2"/>
<protein>
    <recommendedName>
        <fullName evidence="1">DUF6879 domain-containing protein</fullName>
    </recommendedName>
</protein>
<evidence type="ECO:0000313" key="3">
    <source>
        <dbReference type="Proteomes" id="UP000294257"/>
    </source>
</evidence>
<name>A0A4Q7KWM2_9PSEU</name>